<dbReference type="EMBL" id="CAUYUJ010010435">
    <property type="protein sequence ID" value="CAK0829352.1"/>
    <property type="molecule type" value="Genomic_DNA"/>
</dbReference>
<comment type="caution">
    <text evidence="3">The sequence shown here is derived from an EMBL/GenBank/DDBJ whole genome shotgun (WGS) entry which is preliminary data.</text>
</comment>
<gene>
    <name evidence="3" type="ORF">PCOR1329_LOCUS28338</name>
</gene>
<evidence type="ECO:0000313" key="4">
    <source>
        <dbReference type="Proteomes" id="UP001189429"/>
    </source>
</evidence>
<protein>
    <submittedName>
        <fullName evidence="3">Uncharacterized protein</fullName>
    </submittedName>
</protein>
<proteinExistence type="predicted"/>
<dbReference type="InterPro" id="IPR002110">
    <property type="entry name" value="Ankyrin_rpt"/>
</dbReference>
<feature type="region of interest" description="Disordered" evidence="2">
    <location>
        <begin position="539"/>
        <end position="561"/>
    </location>
</feature>
<feature type="coiled-coil region" evidence="1">
    <location>
        <begin position="237"/>
        <end position="264"/>
    </location>
</feature>
<dbReference type="InterPro" id="IPR036770">
    <property type="entry name" value="Ankyrin_rpt-contain_sf"/>
</dbReference>
<feature type="compositionally biased region" description="Basic residues" evidence="2">
    <location>
        <begin position="417"/>
        <end position="428"/>
    </location>
</feature>
<feature type="compositionally biased region" description="Acidic residues" evidence="2">
    <location>
        <begin position="32"/>
        <end position="58"/>
    </location>
</feature>
<evidence type="ECO:0000256" key="1">
    <source>
        <dbReference type="SAM" id="Coils"/>
    </source>
</evidence>
<evidence type="ECO:0000256" key="2">
    <source>
        <dbReference type="SAM" id="MobiDB-lite"/>
    </source>
</evidence>
<name>A0ABN9SDC1_9DINO</name>
<dbReference type="Gene3D" id="1.25.40.20">
    <property type="entry name" value="Ankyrin repeat-containing domain"/>
    <property type="match status" value="1"/>
</dbReference>
<feature type="region of interest" description="Disordered" evidence="2">
    <location>
        <begin position="200"/>
        <end position="235"/>
    </location>
</feature>
<organism evidence="3 4">
    <name type="scientific">Prorocentrum cordatum</name>
    <dbReference type="NCBI Taxonomy" id="2364126"/>
    <lineage>
        <taxon>Eukaryota</taxon>
        <taxon>Sar</taxon>
        <taxon>Alveolata</taxon>
        <taxon>Dinophyceae</taxon>
        <taxon>Prorocentrales</taxon>
        <taxon>Prorocentraceae</taxon>
        <taxon>Prorocentrum</taxon>
    </lineage>
</organism>
<dbReference type="Pfam" id="PF00023">
    <property type="entry name" value="Ank"/>
    <property type="match status" value="1"/>
</dbReference>
<evidence type="ECO:0000313" key="3">
    <source>
        <dbReference type="EMBL" id="CAK0829352.1"/>
    </source>
</evidence>
<dbReference type="Proteomes" id="UP001189429">
    <property type="component" value="Unassembled WGS sequence"/>
</dbReference>
<reference evidence="3" key="1">
    <citation type="submission" date="2023-10" db="EMBL/GenBank/DDBJ databases">
        <authorList>
            <person name="Chen Y."/>
            <person name="Shah S."/>
            <person name="Dougan E. K."/>
            <person name="Thang M."/>
            <person name="Chan C."/>
        </authorList>
    </citation>
    <scope>NUCLEOTIDE SEQUENCE [LARGE SCALE GENOMIC DNA]</scope>
</reference>
<feature type="region of interest" description="Disordered" evidence="2">
    <location>
        <begin position="404"/>
        <end position="455"/>
    </location>
</feature>
<sequence>MAGPPGMAWPPRARRRARRPAAMAALLGGTVEVDDAEEAQEPLDVPEEDEQAEEEEEGLAPSLEVAAWKGRRADVRHYLRLGADPNAMVTEEEDTMLHHTALMAAAAADSLDAVVELLLAGADPDLPSPTGVIAADLAGDRGIMKILALVSTEVEAEAKRAALASPDADAEEIRRRALGTVKGRGLDLLRRVLKPGSLLKFLQPEPSPEPQPAAEEEAATGLSAREARKQRAEAAERERLRKVAERAAARRSEDQEELERQRLQRVAEKVAARRDLDPEEARLAKIAQGAALRRQVSLRPQRGAEELSACTALALLPEDQGRPSVERKKTSEYAQCHHCGQSGQRKECGACGEMGMCGFCSMCSKCGRVSGFCERPEVHARPGMYGLSGMPNLSGLSAEELKAFEPPAGSPTADGKSKKKKKKRKRKGGSSTGDSSSGLEFVGAPKGSPKEGDSDAEETYGIYFVDNREYKAPSQGMAFRYSKNLTDTVKDMRKFAAWGTTLTGWDQGDGWLKVGEFFLPFLLEGKRVLTFKGSAEEAMRPGLKKQKPALEAPRSPAGVEL</sequence>
<dbReference type="SUPFAM" id="SSF48403">
    <property type="entry name" value="Ankyrin repeat"/>
    <property type="match status" value="1"/>
</dbReference>
<feature type="region of interest" description="Disordered" evidence="2">
    <location>
        <begin position="26"/>
        <end position="61"/>
    </location>
</feature>
<keyword evidence="4" id="KW-1185">Reference proteome</keyword>
<feature type="compositionally biased region" description="Basic and acidic residues" evidence="2">
    <location>
        <begin position="225"/>
        <end position="235"/>
    </location>
</feature>
<accession>A0ABN9SDC1</accession>
<keyword evidence="1" id="KW-0175">Coiled coil</keyword>